<comment type="caution">
    <text evidence="2">The sequence shown here is derived from an EMBL/GenBank/DDBJ whole genome shotgun (WGS) entry which is preliminary data.</text>
</comment>
<proteinExistence type="predicted"/>
<name>A0ABV2FHJ2_9STRE</name>
<evidence type="ECO:0000259" key="1">
    <source>
        <dbReference type="Pfam" id="PF21259"/>
    </source>
</evidence>
<dbReference type="InterPro" id="IPR010057">
    <property type="entry name" value="Transcription_activator_Rgg_C"/>
</dbReference>
<evidence type="ECO:0000313" key="2">
    <source>
        <dbReference type="EMBL" id="MET3558040.1"/>
    </source>
</evidence>
<dbReference type="RefSeq" id="WP_354365034.1">
    <property type="nucleotide sequence ID" value="NZ_JBEPLO010000010.1"/>
</dbReference>
<protein>
    <submittedName>
        <fullName evidence="2">Rgg/GadR/MutR family transcriptional activator</fullName>
    </submittedName>
</protein>
<dbReference type="CDD" id="cd00093">
    <property type="entry name" value="HTH_XRE"/>
    <property type="match status" value="1"/>
</dbReference>
<gene>
    <name evidence="2" type="ORF">ABID29_001153</name>
</gene>
<dbReference type="SUPFAM" id="SSF47413">
    <property type="entry name" value="lambda repressor-like DNA-binding domains"/>
    <property type="match status" value="1"/>
</dbReference>
<dbReference type="Gene3D" id="1.25.40.10">
    <property type="entry name" value="Tetratricopeptide repeat domain"/>
    <property type="match status" value="1"/>
</dbReference>
<reference evidence="2 3" key="1">
    <citation type="submission" date="2024-06" db="EMBL/GenBank/DDBJ databases">
        <title>Genomic Encyclopedia of Type Strains, Phase IV (KMG-IV): sequencing the most valuable type-strain genomes for metagenomic binning, comparative biology and taxonomic classification.</title>
        <authorList>
            <person name="Goeker M."/>
        </authorList>
    </citation>
    <scope>NUCLEOTIDE SEQUENCE [LARGE SCALE GENOMIC DNA]</scope>
    <source>
        <strain evidence="2 3">DSM 28303</strain>
    </source>
</reference>
<dbReference type="InterPro" id="IPR011990">
    <property type="entry name" value="TPR-like_helical_dom_sf"/>
</dbReference>
<dbReference type="Pfam" id="PF21259">
    <property type="entry name" value="Rgg_C"/>
    <property type="match status" value="1"/>
</dbReference>
<dbReference type="InterPro" id="IPR053163">
    <property type="entry name" value="HTH-type_regulator_Rgg"/>
</dbReference>
<dbReference type="EMBL" id="JBEPLO010000010">
    <property type="protein sequence ID" value="MET3558040.1"/>
    <property type="molecule type" value="Genomic_DNA"/>
</dbReference>
<dbReference type="PANTHER" id="PTHR37038:SF12">
    <property type="entry name" value="TRANSCRIPTIONAL REGULATOR"/>
    <property type="match status" value="1"/>
</dbReference>
<sequence length="286" mass="34258">MHIGELFSMFRKERGITLKEATGNQFSTSMLSRFENGQTDISAEKLFQALDNIYLDPEEFLHLLRGFHMSDFQRFQMQVNRYRDNKDMDALLRLQEEEAQAITKDGKKQYHRLNQLVISTILDEDFGKKMSRAELNEVEDYLFKNSVWGQYELYIFVRSINLFPSDLMVTYCRELLHRMDFLDKHYNNRLLMHSIFLTALFISIERRRFLDAQYFEKQINQYFDDDRELYLRIVLKLAQATLEYCQGGTEAKQEIDDLIETLIKLDASDFAQYYRREIDKILQNCK</sequence>
<dbReference type="PANTHER" id="PTHR37038">
    <property type="entry name" value="TRANSCRIPTIONAL REGULATOR-RELATED"/>
    <property type="match status" value="1"/>
</dbReference>
<evidence type="ECO:0000313" key="3">
    <source>
        <dbReference type="Proteomes" id="UP001549122"/>
    </source>
</evidence>
<feature type="domain" description="HTH-type transcriptional regulator Rgg C-terminal" evidence="1">
    <location>
        <begin position="107"/>
        <end position="275"/>
    </location>
</feature>
<dbReference type="NCBIfam" id="TIGR01716">
    <property type="entry name" value="RGG_Cterm"/>
    <property type="match status" value="1"/>
</dbReference>
<dbReference type="InterPro" id="IPR001387">
    <property type="entry name" value="Cro/C1-type_HTH"/>
</dbReference>
<organism evidence="2 3">
    <name type="scientific">Streptococcus rupicaprae</name>
    <dbReference type="NCBI Taxonomy" id="759619"/>
    <lineage>
        <taxon>Bacteria</taxon>
        <taxon>Bacillati</taxon>
        <taxon>Bacillota</taxon>
        <taxon>Bacilli</taxon>
        <taxon>Lactobacillales</taxon>
        <taxon>Streptococcaceae</taxon>
        <taxon>Streptococcus</taxon>
    </lineage>
</organism>
<keyword evidence="3" id="KW-1185">Reference proteome</keyword>
<dbReference type="Proteomes" id="UP001549122">
    <property type="component" value="Unassembled WGS sequence"/>
</dbReference>
<accession>A0ABV2FHJ2</accession>
<dbReference type="InterPro" id="IPR010982">
    <property type="entry name" value="Lambda_DNA-bd_dom_sf"/>
</dbReference>